<dbReference type="RefSeq" id="WP_029633403.1">
    <property type="nucleotide sequence ID" value="NZ_JACJTA010000010.1"/>
</dbReference>
<feature type="transmembrane region" description="Helical" evidence="1">
    <location>
        <begin position="81"/>
        <end position="99"/>
    </location>
</feature>
<feature type="transmembrane region" description="Helical" evidence="1">
    <location>
        <begin position="202"/>
        <end position="220"/>
    </location>
</feature>
<name>A0ABR8GMW9_9CYAN</name>
<evidence type="ECO:0000313" key="3">
    <source>
        <dbReference type="EMBL" id="MBD2604281.1"/>
    </source>
</evidence>
<feature type="transmembrane region" description="Helical" evidence="1">
    <location>
        <begin position="293"/>
        <end position="311"/>
    </location>
</feature>
<evidence type="ECO:0000259" key="2">
    <source>
        <dbReference type="Pfam" id="PF09925"/>
    </source>
</evidence>
<comment type="caution">
    <text evidence="3">The sequence shown here is derived from an EMBL/GenBank/DDBJ whole genome shotgun (WGS) entry which is preliminary data.</text>
</comment>
<dbReference type="InterPro" id="IPR018677">
    <property type="entry name" value="DUF2157"/>
</dbReference>
<feature type="transmembrane region" description="Helical" evidence="1">
    <location>
        <begin position="225"/>
        <end position="242"/>
    </location>
</feature>
<dbReference type="Proteomes" id="UP000660380">
    <property type="component" value="Unassembled WGS sequence"/>
</dbReference>
<feature type="transmembrane region" description="Helical" evidence="1">
    <location>
        <begin position="362"/>
        <end position="382"/>
    </location>
</feature>
<feature type="domain" description="DUF2157" evidence="2">
    <location>
        <begin position="15"/>
        <end position="170"/>
    </location>
</feature>
<keyword evidence="1" id="KW-0812">Transmembrane</keyword>
<accession>A0ABR8GMW9</accession>
<feature type="transmembrane region" description="Helical" evidence="1">
    <location>
        <begin position="388"/>
        <end position="407"/>
    </location>
</feature>
<organism evidence="3 4">
    <name type="scientific">Scytonema hofmannii FACHB-248</name>
    <dbReference type="NCBI Taxonomy" id="1842502"/>
    <lineage>
        <taxon>Bacteria</taxon>
        <taxon>Bacillati</taxon>
        <taxon>Cyanobacteriota</taxon>
        <taxon>Cyanophyceae</taxon>
        <taxon>Nostocales</taxon>
        <taxon>Scytonemataceae</taxon>
        <taxon>Scytonema</taxon>
    </lineage>
</organism>
<feature type="transmembrane region" description="Helical" evidence="1">
    <location>
        <begin position="119"/>
        <end position="138"/>
    </location>
</feature>
<sequence length="471" mass="53693">MVLDNFRRKLRQEAQKWRDEGIISSSCYQDLGKRYQFDNLEIAARDRFVFMVVAIGSILLSLGIITFVAANWQAWSRDVKFVILISLFFATTITGFYSFREPTVNAEGKKQPRSKQLLGEGLLILAALILGANIALMAQMFNISGSTSQLFLCWGLGVLIMAYGLSLTSLGMLSIILIQIGYWTGLGELSYSATDFSWSRLLVQHMPLFIWLLFVPLAYLCRSRWIFAISAIAFTISLQLNLNPLQRLAYSNNTAPWVASFAFALPAALFWSYDDLLLPTINFRLFQPLAQSLSLWFFGTLFYVLSFYWVWQYPSSGFYPLTTNSQIQSFPLIDLGILSGLVVLQWLFMLRYRNSLTRRGMDITNVFITSFIVIVALIPFWHQAVTRIPGLAVFIFNILLGIFAFGLMRHGIEYGNRRTFWGGMLLLTLQIISRMWEYDTDLIFKSFVFGMCGVGIISAGLWFERRLTVSG</sequence>
<protein>
    <submittedName>
        <fullName evidence="3">DUF2157 domain-containing protein</fullName>
    </submittedName>
</protein>
<keyword evidence="1" id="KW-1133">Transmembrane helix</keyword>
<dbReference type="Pfam" id="PF09925">
    <property type="entry name" value="DUF2157"/>
    <property type="match status" value="1"/>
</dbReference>
<keyword evidence="1" id="KW-0472">Membrane</keyword>
<feature type="transmembrane region" description="Helical" evidence="1">
    <location>
        <begin position="419"/>
        <end position="436"/>
    </location>
</feature>
<feature type="transmembrane region" description="Helical" evidence="1">
    <location>
        <begin position="48"/>
        <end position="69"/>
    </location>
</feature>
<feature type="transmembrane region" description="Helical" evidence="1">
    <location>
        <begin position="150"/>
        <end position="182"/>
    </location>
</feature>
<proteinExistence type="predicted"/>
<feature type="transmembrane region" description="Helical" evidence="1">
    <location>
        <begin position="331"/>
        <end position="350"/>
    </location>
</feature>
<feature type="transmembrane region" description="Helical" evidence="1">
    <location>
        <begin position="442"/>
        <end position="463"/>
    </location>
</feature>
<dbReference type="EMBL" id="JACJTA010000010">
    <property type="protein sequence ID" value="MBD2604281.1"/>
    <property type="molecule type" value="Genomic_DNA"/>
</dbReference>
<evidence type="ECO:0000256" key="1">
    <source>
        <dbReference type="SAM" id="Phobius"/>
    </source>
</evidence>
<evidence type="ECO:0000313" key="4">
    <source>
        <dbReference type="Proteomes" id="UP000660380"/>
    </source>
</evidence>
<gene>
    <name evidence="3" type="ORF">H6G81_06980</name>
</gene>
<keyword evidence="4" id="KW-1185">Reference proteome</keyword>
<reference evidence="3 4" key="1">
    <citation type="journal article" date="2020" name="ISME J.">
        <title>Comparative genomics reveals insights into cyanobacterial evolution and habitat adaptation.</title>
        <authorList>
            <person name="Chen M.Y."/>
            <person name="Teng W.K."/>
            <person name="Zhao L."/>
            <person name="Hu C.X."/>
            <person name="Zhou Y.K."/>
            <person name="Han B.P."/>
            <person name="Song L.R."/>
            <person name="Shu W.S."/>
        </authorList>
    </citation>
    <scope>NUCLEOTIDE SEQUENCE [LARGE SCALE GENOMIC DNA]</scope>
    <source>
        <strain evidence="3 4">FACHB-248</strain>
    </source>
</reference>
<feature type="transmembrane region" description="Helical" evidence="1">
    <location>
        <begin position="254"/>
        <end position="273"/>
    </location>
</feature>